<proteinExistence type="predicted"/>
<keyword evidence="1" id="KW-0233">DNA recombination</keyword>
<dbReference type="GO" id="GO:0006310">
    <property type="term" value="P:DNA recombination"/>
    <property type="evidence" value="ECO:0007669"/>
    <property type="project" value="UniProtKB-KW"/>
</dbReference>
<comment type="caution">
    <text evidence="2">The sequence shown here is derived from an EMBL/GenBank/DDBJ whole genome shotgun (WGS) entry which is preliminary data.</text>
</comment>
<dbReference type="RefSeq" id="WP_185083951.1">
    <property type="nucleotide sequence ID" value="NZ_JACHJB010000001.1"/>
</dbReference>
<dbReference type="AlphaFoldDB" id="A0A7X0C0A3"/>
<dbReference type="GO" id="GO:0015074">
    <property type="term" value="P:DNA integration"/>
    <property type="evidence" value="ECO:0007669"/>
    <property type="project" value="InterPro"/>
</dbReference>
<evidence type="ECO:0000256" key="1">
    <source>
        <dbReference type="ARBA" id="ARBA00023172"/>
    </source>
</evidence>
<name>A0A7X0C0A3_9ACTN</name>
<dbReference type="Proteomes" id="UP000583800">
    <property type="component" value="Unassembled WGS sequence"/>
</dbReference>
<evidence type="ECO:0000313" key="3">
    <source>
        <dbReference type="Proteomes" id="UP000583800"/>
    </source>
</evidence>
<dbReference type="InterPro" id="IPR013762">
    <property type="entry name" value="Integrase-like_cat_sf"/>
</dbReference>
<dbReference type="GO" id="GO:0003677">
    <property type="term" value="F:DNA binding"/>
    <property type="evidence" value="ECO:0007669"/>
    <property type="project" value="InterPro"/>
</dbReference>
<dbReference type="EMBL" id="JACHJB010000001">
    <property type="protein sequence ID" value="MBB6346105.1"/>
    <property type="molecule type" value="Genomic_DNA"/>
</dbReference>
<keyword evidence="3" id="KW-1185">Reference proteome</keyword>
<protein>
    <submittedName>
        <fullName evidence="2">Uncharacterized protein</fullName>
    </submittedName>
</protein>
<evidence type="ECO:0000313" key="2">
    <source>
        <dbReference type="EMBL" id="MBB6346105.1"/>
    </source>
</evidence>
<gene>
    <name evidence="2" type="ORF">FHU36_002614</name>
</gene>
<dbReference type="Gene3D" id="1.10.443.10">
    <property type="entry name" value="Intergrase catalytic core"/>
    <property type="match status" value="1"/>
</dbReference>
<accession>A0A7X0C0A3</accession>
<sequence>MVKTRAGNRSLPLLGIVREALEIQRDGQKILKGEAGESWVDTGLGFTTKSGRPIEPRNLARSFARIVQKNELRPIRAHGRVTAQEAWSRAT</sequence>
<reference evidence="2 3" key="1">
    <citation type="submission" date="2020-08" db="EMBL/GenBank/DDBJ databases">
        <title>Sequencing the genomes of 1000 actinobacteria strains.</title>
        <authorList>
            <person name="Klenk H.-P."/>
        </authorList>
    </citation>
    <scope>NUCLEOTIDE SEQUENCE [LARGE SCALE GENOMIC DNA]</scope>
    <source>
        <strain evidence="2 3">DSM 45913</strain>
    </source>
</reference>
<organism evidence="2 3">
    <name type="scientific">Nonomuraea muscovyensis</name>
    <dbReference type="NCBI Taxonomy" id="1124761"/>
    <lineage>
        <taxon>Bacteria</taxon>
        <taxon>Bacillati</taxon>
        <taxon>Actinomycetota</taxon>
        <taxon>Actinomycetes</taxon>
        <taxon>Streptosporangiales</taxon>
        <taxon>Streptosporangiaceae</taxon>
        <taxon>Nonomuraea</taxon>
    </lineage>
</organism>
<dbReference type="SUPFAM" id="SSF56349">
    <property type="entry name" value="DNA breaking-rejoining enzymes"/>
    <property type="match status" value="1"/>
</dbReference>
<dbReference type="InterPro" id="IPR011010">
    <property type="entry name" value="DNA_brk_join_enz"/>
</dbReference>